<dbReference type="GO" id="GO:0098046">
    <property type="term" value="C:type V protein secretion system complex"/>
    <property type="evidence" value="ECO:0007669"/>
    <property type="project" value="TreeGrafter"/>
</dbReference>
<dbReference type="Proteomes" id="UP000228930">
    <property type="component" value="Unassembled WGS sequence"/>
</dbReference>
<comment type="caution">
    <text evidence="7">The sequence shown here is derived from an EMBL/GenBank/DDBJ whole genome shotgun (WGS) entry which is preliminary data.</text>
</comment>
<reference evidence="7 8" key="1">
    <citation type="submission" date="2015-06" db="EMBL/GenBank/DDBJ databases">
        <title>Comparative genome analysis of nirS-carrying Bradyrhizobium sp. strains.</title>
        <authorList>
            <person name="Ishii S."/>
            <person name="Jang J."/>
            <person name="Nishizawa T."/>
            <person name="Senoo K."/>
        </authorList>
    </citation>
    <scope>NUCLEOTIDE SEQUENCE [LARGE SCALE GENOMIC DNA]</scope>
    <source>
        <strain evidence="7 8">TSA1</strain>
    </source>
</reference>
<keyword evidence="2" id="KW-0812">Transmembrane</keyword>
<evidence type="ECO:0000313" key="8">
    <source>
        <dbReference type="Proteomes" id="UP000228930"/>
    </source>
</evidence>
<dbReference type="EMBL" id="LFJC01000003">
    <property type="protein sequence ID" value="PIT01954.1"/>
    <property type="molecule type" value="Genomic_DNA"/>
</dbReference>
<dbReference type="Pfam" id="PF03865">
    <property type="entry name" value="ShlB"/>
    <property type="match status" value="1"/>
</dbReference>
<keyword evidence="8" id="KW-1185">Reference proteome</keyword>
<evidence type="ECO:0000313" key="7">
    <source>
        <dbReference type="EMBL" id="PIT01954.1"/>
    </source>
</evidence>
<keyword evidence="3" id="KW-0998">Cell outer membrane</keyword>
<feature type="domain" description="Polypeptide-transport-associated ShlB-type" evidence="6">
    <location>
        <begin position="51"/>
        <end position="127"/>
    </location>
</feature>
<dbReference type="AlphaFoldDB" id="A0A2M6UBF7"/>
<evidence type="ECO:0000256" key="2">
    <source>
        <dbReference type="ARBA" id="ARBA00022692"/>
    </source>
</evidence>
<dbReference type="Pfam" id="PF08479">
    <property type="entry name" value="POTRA_2"/>
    <property type="match status" value="1"/>
</dbReference>
<feature type="compositionally biased region" description="Low complexity" evidence="4">
    <location>
        <begin position="1"/>
        <end position="19"/>
    </location>
</feature>
<dbReference type="GO" id="GO:0008320">
    <property type="term" value="F:protein transmembrane transporter activity"/>
    <property type="evidence" value="ECO:0007669"/>
    <property type="project" value="TreeGrafter"/>
</dbReference>
<organism evidence="7 8">
    <name type="scientific">Bradyrhizobium nitroreducens</name>
    <dbReference type="NCBI Taxonomy" id="709803"/>
    <lineage>
        <taxon>Bacteria</taxon>
        <taxon>Pseudomonadati</taxon>
        <taxon>Pseudomonadota</taxon>
        <taxon>Alphaproteobacteria</taxon>
        <taxon>Hyphomicrobiales</taxon>
        <taxon>Nitrobacteraceae</taxon>
        <taxon>Bradyrhizobium</taxon>
    </lineage>
</organism>
<accession>A0A2M6UBF7</accession>
<dbReference type="InterPro" id="IPR013686">
    <property type="entry name" value="Polypept-transport_assoc_ShlB"/>
</dbReference>
<evidence type="ECO:0000256" key="4">
    <source>
        <dbReference type="SAM" id="MobiDB-lite"/>
    </source>
</evidence>
<keyword evidence="1" id="KW-0472">Membrane</keyword>
<dbReference type="PANTHER" id="PTHR34597">
    <property type="entry name" value="SLR1661 PROTEIN"/>
    <property type="match status" value="1"/>
</dbReference>
<proteinExistence type="predicted"/>
<name>A0A2M6UBF7_9BRAD</name>
<protein>
    <recommendedName>
        <fullName evidence="9">Hemolysin activation/secretion protein</fullName>
    </recommendedName>
</protein>
<evidence type="ECO:0000259" key="6">
    <source>
        <dbReference type="Pfam" id="PF08479"/>
    </source>
</evidence>
<dbReference type="Gene3D" id="2.40.160.50">
    <property type="entry name" value="membrane protein fhac: a member of the omp85/tpsb transporter family"/>
    <property type="match status" value="1"/>
</dbReference>
<dbReference type="InterPro" id="IPR051544">
    <property type="entry name" value="TPS_OM_transporter"/>
</dbReference>
<evidence type="ECO:0008006" key="9">
    <source>
        <dbReference type="Google" id="ProtNLM"/>
    </source>
</evidence>
<keyword evidence="1" id="KW-1134">Transmembrane beta strand</keyword>
<evidence type="ECO:0000256" key="3">
    <source>
        <dbReference type="ARBA" id="ARBA00023237"/>
    </source>
</evidence>
<gene>
    <name evidence="7" type="ORF">TSA1_15115</name>
</gene>
<sequence length="559" mass="59909">MQMAHAQQSVPSPSQVAPPEIRPAPSAPTRILLPRVEVGQAVPEQAKKLNFILTGFDIEGEFAELEAQRRELERSLVGKRVTVAQVFEFGAALQALYVRAGYPLVRVIVSPQELDKAARVKIRVVDGFIERIDAEAIASLTRPRVVAVLERLIGKRHLTQGELERQLLIAGDAPGLELNAVFTGGKEIGGSILVLSGRYKPVSASIYGDNAMPVVFGTGQMVTSASLNGVLGLGEQVSVSASGLPDADFVTANPTRRYLSATVMIPLGVDGWRVEASGTQGKTTPRVDPIFSSQGLLTQGRVKLAFDAVKRRDAELTLSGRLDSTDEEVDSLLFTPAIPLSRDRLRVVRAAADGIWRLRESGTVVSYGAMVSQGLNALGARTAADASPLLPLSRAGADAVFTKFEGRFQVTQNLPENFFVSLAAFGQTSFNRPLLKSEQYDLVGAQMLSGYNAGSFAGDSAWATRAEIGRNIAWPSEILPIVLTPYLFGASGERLLAQPSALELASLHASNLGGGLRLYLPVFGTFPASFSGFVEGSRQHSNDPTQQGWRLFAGGSLHY</sequence>
<evidence type="ECO:0000256" key="1">
    <source>
        <dbReference type="ARBA" id="ARBA00022452"/>
    </source>
</evidence>
<dbReference type="Gene3D" id="3.10.20.310">
    <property type="entry name" value="membrane protein fhac"/>
    <property type="match status" value="1"/>
</dbReference>
<dbReference type="InterPro" id="IPR005565">
    <property type="entry name" value="Hemolysn_activator_HlyB_C"/>
</dbReference>
<dbReference type="PANTHER" id="PTHR34597:SF6">
    <property type="entry name" value="BLR6126 PROTEIN"/>
    <property type="match status" value="1"/>
</dbReference>
<dbReference type="GO" id="GO:0046819">
    <property type="term" value="P:protein secretion by the type V secretion system"/>
    <property type="evidence" value="ECO:0007669"/>
    <property type="project" value="TreeGrafter"/>
</dbReference>
<feature type="region of interest" description="Disordered" evidence="4">
    <location>
        <begin position="1"/>
        <end position="23"/>
    </location>
</feature>
<evidence type="ECO:0000259" key="5">
    <source>
        <dbReference type="Pfam" id="PF03865"/>
    </source>
</evidence>
<feature type="domain" description="Haemolysin activator HlyB C-terminal" evidence="5">
    <location>
        <begin position="190"/>
        <end position="486"/>
    </location>
</feature>